<protein>
    <submittedName>
        <fullName evidence="1">Uncharacterized protein</fullName>
    </submittedName>
</protein>
<gene>
    <name evidence="1" type="ordered locus">SGRA_2817</name>
</gene>
<dbReference type="AlphaFoldDB" id="H6LA77"/>
<dbReference type="STRING" id="984262.SGRA_2817"/>
<sequence length="78" mass="9501">MQKTLKRNKESQFFLVLLKHQAEKFLPKRKNSLFIFFIKLLVVWLEELTETEEDIVGERHLDLSTEPMIIFAYQKFVW</sequence>
<proteinExistence type="predicted"/>
<accession>H6LA77</accession>
<name>H6LA77_SAPGL</name>
<evidence type="ECO:0000313" key="1">
    <source>
        <dbReference type="EMBL" id="AFC25545.1"/>
    </source>
</evidence>
<dbReference type="EMBL" id="CP002831">
    <property type="protein sequence ID" value="AFC25545.1"/>
    <property type="molecule type" value="Genomic_DNA"/>
</dbReference>
<dbReference type="KEGG" id="sgn:SGRA_2817"/>
<dbReference type="Proteomes" id="UP000007519">
    <property type="component" value="Chromosome"/>
</dbReference>
<reference evidence="1 2" key="1">
    <citation type="journal article" date="2012" name="Stand. Genomic Sci.">
        <title>Complete genome sequencing and analysis of Saprospira grandis str. Lewin, a predatory marine bacterium.</title>
        <authorList>
            <person name="Saw J.H."/>
            <person name="Yuryev A."/>
            <person name="Kanbe M."/>
            <person name="Hou S."/>
            <person name="Young A.G."/>
            <person name="Aizawa S."/>
            <person name="Alam M."/>
        </authorList>
    </citation>
    <scope>NUCLEOTIDE SEQUENCE [LARGE SCALE GENOMIC DNA]</scope>
    <source>
        <strain evidence="1 2">Lewin</strain>
    </source>
</reference>
<evidence type="ECO:0000313" key="2">
    <source>
        <dbReference type="Proteomes" id="UP000007519"/>
    </source>
</evidence>
<dbReference type="HOGENOM" id="CLU_2620015_0_0_10"/>
<organism evidence="1 2">
    <name type="scientific">Saprospira grandis (strain Lewin)</name>
    <dbReference type="NCBI Taxonomy" id="984262"/>
    <lineage>
        <taxon>Bacteria</taxon>
        <taxon>Pseudomonadati</taxon>
        <taxon>Bacteroidota</taxon>
        <taxon>Saprospiria</taxon>
        <taxon>Saprospirales</taxon>
        <taxon>Saprospiraceae</taxon>
        <taxon>Saprospira</taxon>
    </lineage>
</organism>
<keyword evidence="2" id="KW-1185">Reference proteome</keyword>